<dbReference type="PANTHER" id="PTHR10099:SF1">
    <property type="entry name" value="PHOSPHORIBOSYLFORMYLGLYCINAMIDINE SYNTHASE"/>
    <property type="match status" value="1"/>
</dbReference>
<evidence type="ECO:0000259" key="17">
    <source>
        <dbReference type="Pfam" id="PF22689"/>
    </source>
</evidence>
<dbReference type="NCBIfam" id="NF003672">
    <property type="entry name" value="PRK05297.1"/>
    <property type="match status" value="1"/>
</dbReference>
<dbReference type="Gene3D" id="3.90.650.10">
    <property type="entry name" value="PurM-like C-terminal domain"/>
    <property type="match status" value="2"/>
</dbReference>
<dbReference type="SUPFAM" id="SSF52317">
    <property type="entry name" value="Class I glutamine amidotransferase-like"/>
    <property type="match status" value="1"/>
</dbReference>
<gene>
    <name evidence="18" type="ORF">CTOB1V02_LOCUS13957</name>
</gene>
<dbReference type="AlphaFoldDB" id="A0A7R8ZVQ8"/>
<dbReference type="GO" id="GO:0004642">
    <property type="term" value="F:phosphoribosylformylglycinamidine synthase activity"/>
    <property type="evidence" value="ECO:0007669"/>
    <property type="project" value="UniProtKB-EC"/>
</dbReference>
<dbReference type="Gene3D" id="3.30.1330.10">
    <property type="entry name" value="PurM-like, N-terminal domain"/>
    <property type="match status" value="1"/>
</dbReference>
<dbReference type="Pfam" id="PF02769">
    <property type="entry name" value="AIRS_C"/>
    <property type="match status" value="1"/>
</dbReference>
<evidence type="ECO:0000256" key="13">
    <source>
        <dbReference type="ARBA" id="ARBA00032632"/>
    </source>
</evidence>
<dbReference type="InterPro" id="IPR055181">
    <property type="entry name" value="FGAR-AT_PurM_N-like"/>
</dbReference>
<dbReference type="Gene3D" id="3.40.50.880">
    <property type="match status" value="1"/>
</dbReference>
<evidence type="ECO:0000256" key="3">
    <source>
        <dbReference type="ARBA" id="ARBA00012747"/>
    </source>
</evidence>
<evidence type="ECO:0000256" key="14">
    <source>
        <dbReference type="ARBA" id="ARBA00052585"/>
    </source>
</evidence>
<protein>
    <recommendedName>
        <fullName evidence="15">Phosphoribosylformylglycinamidine synthase</fullName>
        <ecNumber evidence="3">6.3.5.3</ecNumber>
    </recommendedName>
    <alternativeName>
        <fullName evidence="13">Formylglycinamide ribonucleotide amidotransferase</fullName>
    </alternativeName>
    <alternativeName>
        <fullName evidence="12">Formylglycinamide ribotide amidotransferase</fullName>
    </alternativeName>
</protein>
<evidence type="ECO:0000256" key="1">
    <source>
        <dbReference type="ARBA" id="ARBA00004920"/>
    </source>
</evidence>
<reference evidence="18" key="1">
    <citation type="submission" date="2020-11" db="EMBL/GenBank/DDBJ databases">
        <authorList>
            <person name="Tran Van P."/>
        </authorList>
    </citation>
    <scope>NUCLEOTIDE SEQUENCE</scope>
</reference>
<dbReference type="PROSITE" id="PS51273">
    <property type="entry name" value="GATASE_TYPE_1"/>
    <property type="match status" value="1"/>
</dbReference>
<dbReference type="GO" id="GO:0005737">
    <property type="term" value="C:cytoplasm"/>
    <property type="evidence" value="ECO:0007669"/>
    <property type="project" value="TreeGrafter"/>
</dbReference>
<evidence type="ECO:0000256" key="15">
    <source>
        <dbReference type="ARBA" id="ARBA00071729"/>
    </source>
</evidence>
<keyword evidence="4" id="KW-0963">Cytoplasm</keyword>
<keyword evidence="8" id="KW-0658">Purine biosynthesis</keyword>
<dbReference type="InterPro" id="IPR029062">
    <property type="entry name" value="Class_I_gatase-like"/>
</dbReference>
<dbReference type="SMART" id="SM01211">
    <property type="entry name" value="GATase_5"/>
    <property type="match status" value="1"/>
</dbReference>
<evidence type="ECO:0000256" key="12">
    <source>
        <dbReference type="ARBA" id="ARBA00029823"/>
    </source>
</evidence>
<evidence type="ECO:0000256" key="5">
    <source>
        <dbReference type="ARBA" id="ARBA00022598"/>
    </source>
</evidence>
<evidence type="ECO:0000256" key="6">
    <source>
        <dbReference type="ARBA" id="ARBA00022723"/>
    </source>
</evidence>
<sequence>ESQERYVLVLEPSSVELFGEIAAREGCPWAVVGEATAQAGIRVVDEAGEPVVDLPNALLFADPPPLEKVAESSQSTPTSIDWPAIDPGDALKRVLALPSVAAKHFLITIGDRSVTGQIHRDPMVGPWQVPVADCAITLADYDGVAGEAMAVGERPAIAIHHPAASVRVAIGEALTNLLSAPIAGLDRVKLSANWMAACGELREDSALYSGVHAVSEMCRALSLAIPVGKDSLSMRVKWDDESGAHEVHSPLSLVVTAFTALDDVRGNLTPQLAADDALLLLVEPDGARDPLGATALAQVYGIADPETADVRDLPALRRLVDAVAELRHEGLLLAAHDRSDGGLIVTLAEMLFASRVGVELELESLGERDALGALFSENLGLVLQVSGADSARAIDVLRRHGLDDRAALIGRSNPAHQRLQVIGREGKIIDEARADLERIWRATSHAIQRLRDNPACADEEYADLDDSPALRLTMPESVEMHHHAVIVDRRPPAAILREQGVNSQYEMAAAFDAAGFRAVDVTMSDLFDGRDDLAEYSLLAACGGFSFGDVLGAGLGWASGILHQPRVREMFEAFFARSDTLALGICNGCQMMSALNPLLPHGERWPKLLRNRSEQYEGRVVQASVPPNDNAFFQSLTGAEIPISVAHGEGRFVFPDDQALQAFENGRQIVMRYVDGEGRPATRYPQNPNGSPNGIAGVGSANGRVAVVMPHPERNHRTLANSWLPGHWDAPYGPWFELFVSARRTLG</sequence>
<keyword evidence="7" id="KW-0547">Nucleotide-binding</keyword>
<accession>A0A7R8ZVQ8</accession>
<dbReference type="InterPro" id="IPR036921">
    <property type="entry name" value="PurM-like_N_sf"/>
</dbReference>
<comment type="catalytic activity">
    <reaction evidence="14">
        <text>N(2)-formyl-N(1)-(5-phospho-beta-D-ribosyl)glycinamide + L-glutamine + ATP + H2O = 2-formamido-N(1)-(5-O-phospho-beta-D-ribosyl)acetamidine + L-glutamate + ADP + phosphate + H(+)</text>
        <dbReference type="Rhea" id="RHEA:17129"/>
        <dbReference type="ChEBI" id="CHEBI:15377"/>
        <dbReference type="ChEBI" id="CHEBI:15378"/>
        <dbReference type="ChEBI" id="CHEBI:29985"/>
        <dbReference type="ChEBI" id="CHEBI:30616"/>
        <dbReference type="ChEBI" id="CHEBI:43474"/>
        <dbReference type="ChEBI" id="CHEBI:58359"/>
        <dbReference type="ChEBI" id="CHEBI:147286"/>
        <dbReference type="ChEBI" id="CHEBI:147287"/>
        <dbReference type="ChEBI" id="CHEBI:456216"/>
        <dbReference type="EC" id="6.3.5.3"/>
    </reaction>
</comment>
<dbReference type="InterPro" id="IPR036676">
    <property type="entry name" value="PurM-like_C_sf"/>
</dbReference>
<evidence type="ECO:0000259" key="16">
    <source>
        <dbReference type="Pfam" id="PF02769"/>
    </source>
</evidence>
<name>A0A7R8ZVQ8_9CRUS</name>
<evidence type="ECO:0000256" key="2">
    <source>
        <dbReference type="ARBA" id="ARBA00008608"/>
    </source>
</evidence>
<dbReference type="PANTHER" id="PTHR10099">
    <property type="entry name" value="PHOSPHORIBOSYLFORMYLGLYCINAMIDINE SYNTHASE"/>
    <property type="match status" value="1"/>
</dbReference>
<dbReference type="Pfam" id="PF22689">
    <property type="entry name" value="FGAR-AT_PurM_N-like"/>
    <property type="match status" value="1"/>
</dbReference>
<organism evidence="18">
    <name type="scientific">Cyprideis torosa</name>
    <dbReference type="NCBI Taxonomy" id="163714"/>
    <lineage>
        <taxon>Eukaryota</taxon>
        <taxon>Metazoa</taxon>
        <taxon>Ecdysozoa</taxon>
        <taxon>Arthropoda</taxon>
        <taxon>Crustacea</taxon>
        <taxon>Oligostraca</taxon>
        <taxon>Ostracoda</taxon>
        <taxon>Podocopa</taxon>
        <taxon>Podocopida</taxon>
        <taxon>Cytherocopina</taxon>
        <taxon>Cytheroidea</taxon>
        <taxon>Cytherideidae</taxon>
        <taxon>Cyprideis</taxon>
    </lineage>
</organism>
<evidence type="ECO:0000256" key="7">
    <source>
        <dbReference type="ARBA" id="ARBA00022741"/>
    </source>
</evidence>
<proteinExistence type="inferred from homology"/>
<keyword evidence="6" id="KW-0479">Metal-binding</keyword>
<dbReference type="CDD" id="cd01740">
    <property type="entry name" value="GATase1_FGAR_AT"/>
    <property type="match status" value="1"/>
</dbReference>
<dbReference type="SUPFAM" id="SSF55326">
    <property type="entry name" value="PurM N-terminal domain-like"/>
    <property type="match status" value="1"/>
</dbReference>
<feature type="non-terminal residue" evidence="18">
    <location>
        <position position="1"/>
    </location>
</feature>
<dbReference type="OrthoDB" id="6666987at2759"/>
<evidence type="ECO:0000313" key="18">
    <source>
        <dbReference type="EMBL" id="CAD7236142.1"/>
    </source>
</evidence>
<comment type="pathway">
    <text evidence="1">Purine metabolism; IMP biosynthesis via de novo pathway; 5-amino-1-(5-phospho-D-ribosyl)imidazole from N(2)-formyl-N(1)-(5-phospho-D-ribosyl)glycinamide: step 1/2.</text>
</comment>
<feature type="domain" description="PurM-like C-terminal" evidence="16">
    <location>
        <begin position="276"/>
        <end position="415"/>
    </location>
</feature>
<dbReference type="GO" id="GO:0005524">
    <property type="term" value="F:ATP binding"/>
    <property type="evidence" value="ECO:0007669"/>
    <property type="project" value="UniProtKB-KW"/>
</dbReference>
<evidence type="ECO:0000256" key="4">
    <source>
        <dbReference type="ARBA" id="ARBA00022490"/>
    </source>
</evidence>
<dbReference type="FunFam" id="3.40.50.880:FF:000008">
    <property type="entry name" value="Phosphoribosylformylglycinamidine synthase"/>
    <property type="match status" value="1"/>
</dbReference>
<dbReference type="Pfam" id="PF13507">
    <property type="entry name" value="GATase_5"/>
    <property type="match status" value="1"/>
</dbReference>
<dbReference type="EMBL" id="OB676861">
    <property type="protein sequence ID" value="CAD7236142.1"/>
    <property type="molecule type" value="Genomic_DNA"/>
</dbReference>
<feature type="domain" description="FGAR-AT PurM N-terminal-like" evidence="17">
    <location>
        <begin position="103"/>
        <end position="259"/>
    </location>
</feature>
<dbReference type="GO" id="GO:0046872">
    <property type="term" value="F:metal ion binding"/>
    <property type="evidence" value="ECO:0007669"/>
    <property type="project" value="UniProtKB-KW"/>
</dbReference>
<evidence type="ECO:0000256" key="10">
    <source>
        <dbReference type="ARBA" id="ARBA00022842"/>
    </source>
</evidence>
<comment type="similarity">
    <text evidence="2">In the N-terminal section; belongs to the FGAMS family.</text>
</comment>
<dbReference type="GO" id="GO:0006164">
    <property type="term" value="P:purine nucleotide biosynthetic process"/>
    <property type="evidence" value="ECO:0007669"/>
    <property type="project" value="UniProtKB-KW"/>
</dbReference>
<keyword evidence="11" id="KW-0315">Glutamine amidotransferase</keyword>
<keyword evidence="5" id="KW-0436">Ligase</keyword>
<dbReference type="FunFam" id="3.30.1330.10:FF:000005">
    <property type="entry name" value="Phosphoribosylformylglycinamidine synthase"/>
    <property type="match status" value="1"/>
</dbReference>
<dbReference type="CDD" id="cd02204">
    <property type="entry name" value="PurL_repeat2"/>
    <property type="match status" value="1"/>
</dbReference>
<dbReference type="InterPro" id="IPR010918">
    <property type="entry name" value="PurM-like_C_dom"/>
</dbReference>
<evidence type="ECO:0000256" key="11">
    <source>
        <dbReference type="ARBA" id="ARBA00022962"/>
    </source>
</evidence>
<dbReference type="EC" id="6.3.5.3" evidence="3"/>
<keyword evidence="9" id="KW-0067">ATP-binding</keyword>
<keyword evidence="10" id="KW-0460">Magnesium</keyword>
<dbReference type="SUPFAM" id="SSF56042">
    <property type="entry name" value="PurM C-terminal domain-like"/>
    <property type="match status" value="2"/>
</dbReference>
<evidence type="ECO:0000256" key="8">
    <source>
        <dbReference type="ARBA" id="ARBA00022755"/>
    </source>
</evidence>
<evidence type="ECO:0000256" key="9">
    <source>
        <dbReference type="ARBA" id="ARBA00022840"/>
    </source>
</evidence>